<organism evidence="2 3">
    <name type="scientific">Edaphochlamys debaryana</name>
    <dbReference type="NCBI Taxonomy" id="47281"/>
    <lineage>
        <taxon>Eukaryota</taxon>
        <taxon>Viridiplantae</taxon>
        <taxon>Chlorophyta</taxon>
        <taxon>core chlorophytes</taxon>
        <taxon>Chlorophyceae</taxon>
        <taxon>CS clade</taxon>
        <taxon>Chlamydomonadales</taxon>
        <taxon>Chlamydomonadales incertae sedis</taxon>
        <taxon>Edaphochlamys</taxon>
    </lineage>
</organism>
<feature type="compositionally biased region" description="Low complexity" evidence="1">
    <location>
        <begin position="559"/>
        <end position="568"/>
    </location>
</feature>
<feature type="region of interest" description="Disordered" evidence="1">
    <location>
        <begin position="433"/>
        <end position="474"/>
    </location>
</feature>
<dbReference type="AlphaFoldDB" id="A0A835XT51"/>
<dbReference type="Proteomes" id="UP000612055">
    <property type="component" value="Unassembled WGS sequence"/>
</dbReference>
<accession>A0A835XT51</accession>
<feature type="region of interest" description="Disordered" evidence="1">
    <location>
        <begin position="516"/>
        <end position="580"/>
    </location>
</feature>
<reference evidence="2" key="1">
    <citation type="journal article" date="2020" name="bioRxiv">
        <title>Comparative genomics of Chlamydomonas.</title>
        <authorList>
            <person name="Craig R.J."/>
            <person name="Hasan A.R."/>
            <person name="Ness R.W."/>
            <person name="Keightley P.D."/>
        </authorList>
    </citation>
    <scope>NUCLEOTIDE SEQUENCE</scope>
    <source>
        <strain evidence="2">CCAP 11/70</strain>
    </source>
</reference>
<evidence type="ECO:0000313" key="3">
    <source>
        <dbReference type="Proteomes" id="UP000612055"/>
    </source>
</evidence>
<evidence type="ECO:0000313" key="2">
    <source>
        <dbReference type="EMBL" id="KAG2490727.1"/>
    </source>
</evidence>
<comment type="caution">
    <text evidence="2">The sequence shown here is derived from an EMBL/GenBank/DDBJ whole genome shotgun (WGS) entry which is preliminary data.</text>
</comment>
<protein>
    <submittedName>
        <fullName evidence="2">Uncharacterized protein</fullName>
    </submittedName>
</protein>
<evidence type="ECO:0000256" key="1">
    <source>
        <dbReference type="SAM" id="MobiDB-lite"/>
    </source>
</evidence>
<feature type="compositionally biased region" description="Acidic residues" evidence="1">
    <location>
        <begin position="536"/>
        <end position="558"/>
    </location>
</feature>
<keyword evidence="3" id="KW-1185">Reference proteome</keyword>
<sequence length="580" mass="60275">MEGSPPREALRRSPEAVSRSAGPAVDPSPASPGAQHQHPGDEDAVTPAAALRASLGAAAGGGAAPGASPGADVAAVTPGTAAARTPPGHSPRLWRATSAARAGATPVLTPAEKAVANAQQRNRDLEACLDLLRKGKLQAGLKLSMQMEVTLAGVQALGAVTLPRMQEERVVVSGACAMFKELVGGVDEGIRTEREAGALVVLLDSHGALEVVKVSKELYRELVLMLQHLRCHEDLHKEAGDKLVALKAANKDLADALARKEAEQEGEHPAGSGSVPGSARLLQDYGELAQVTEERHMPQYLEEAVRALVRVLEGLEEVLGSPLAVQVGCLQVLGPLMDAINTLLYSYFDTTKQTVQMAVGTKPPTAEDNSEAPSTSAPSAASGGGPSRGRSSRVAWKKVWSNASPGLRAAVSRAVGGGGGGSSSMAPRKLDLEGEEEATLRKDFGGTGGGKQRKRMKEREAAAASTPPAPRPARDVLADLRHVDPVHEHAPYRVRNDVGTMAELAQELLAALQRMAQQAEEERKQAVAAAAAAAGVEEEGEEEEEEESEGEEEGEEEQQQAAAGTASEPAEHGTAVGAAS</sequence>
<name>A0A835XT51_9CHLO</name>
<feature type="compositionally biased region" description="Basic and acidic residues" evidence="1">
    <location>
        <begin position="433"/>
        <end position="444"/>
    </location>
</feature>
<feature type="compositionally biased region" description="Low complexity" evidence="1">
    <location>
        <begin position="372"/>
        <end position="381"/>
    </location>
</feature>
<feature type="compositionally biased region" description="Low complexity" evidence="1">
    <location>
        <begin position="526"/>
        <end position="535"/>
    </location>
</feature>
<feature type="region of interest" description="Disordered" evidence="1">
    <location>
        <begin position="1"/>
        <end position="51"/>
    </location>
</feature>
<dbReference type="EMBL" id="JAEHOE010000059">
    <property type="protein sequence ID" value="KAG2490727.1"/>
    <property type="molecule type" value="Genomic_DNA"/>
</dbReference>
<feature type="region of interest" description="Disordered" evidence="1">
    <location>
        <begin position="361"/>
        <end position="394"/>
    </location>
</feature>
<proteinExistence type="predicted"/>
<gene>
    <name evidence="2" type="ORF">HYH03_010883</name>
</gene>